<feature type="transmembrane region" description="Helical" evidence="1">
    <location>
        <begin position="58"/>
        <end position="82"/>
    </location>
</feature>
<accession>A0A483JZZ4</accession>
<sequence>MRDLILQLSKSSIYSTKPKLDKAFIKNLLCFLGRYSMPIYLMHVLVGSGVRIFMSKILGVYNVGIHLFLGIFLGILMPILFYKFFKKMNINLFSLSGVFSLENLFSRKRSSI</sequence>
<protein>
    <recommendedName>
        <fullName evidence="3">Acyltransferase</fullName>
    </recommendedName>
</protein>
<evidence type="ECO:0000313" key="2">
    <source>
        <dbReference type="EMBL" id="TCX57226.1"/>
    </source>
</evidence>
<dbReference type="AlphaFoldDB" id="A0A483JZZ4"/>
<gene>
    <name evidence="2" type="ORF">ETE64_27165</name>
</gene>
<dbReference type="EMBL" id="SDCM01000131">
    <property type="protein sequence ID" value="TCX57226.1"/>
    <property type="molecule type" value="Genomic_DNA"/>
</dbReference>
<keyword evidence="1" id="KW-0812">Transmembrane</keyword>
<reference evidence="2" key="1">
    <citation type="submission" date="2019-01" db="EMBL/GenBank/DDBJ databases">
        <authorList>
            <person name="Lista F."/>
            <person name="Anselmo A."/>
        </authorList>
    </citation>
    <scope>NUCLEOTIDE SEQUENCE</scope>
    <source>
        <strain evidence="2">10S</strain>
    </source>
</reference>
<evidence type="ECO:0008006" key="3">
    <source>
        <dbReference type="Google" id="ProtNLM"/>
    </source>
</evidence>
<keyword evidence="1" id="KW-1133">Transmembrane helix</keyword>
<proteinExistence type="predicted"/>
<organism evidence="2">
    <name type="scientific">Klebsiella pneumoniae</name>
    <dbReference type="NCBI Taxonomy" id="573"/>
    <lineage>
        <taxon>Bacteria</taxon>
        <taxon>Pseudomonadati</taxon>
        <taxon>Pseudomonadota</taxon>
        <taxon>Gammaproteobacteria</taxon>
        <taxon>Enterobacterales</taxon>
        <taxon>Enterobacteriaceae</taxon>
        <taxon>Klebsiella/Raoultella group</taxon>
        <taxon>Klebsiella</taxon>
        <taxon>Klebsiella pneumoniae complex</taxon>
    </lineage>
</organism>
<keyword evidence="1" id="KW-0472">Membrane</keyword>
<comment type="caution">
    <text evidence="2">The sequence shown here is derived from an EMBL/GenBank/DDBJ whole genome shotgun (WGS) entry which is preliminary data.</text>
</comment>
<evidence type="ECO:0000256" key="1">
    <source>
        <dbReference type="SAM" id="Phobius"/>
    </source>
</evidence>
<feature type="transmembrane region" description="Helical" evidence="1">
    <location>
        <begin position="24"/>
        <end position="46"/>
    </location>
</feature>
<name>A0A483JZZ4_KLEPN</name>